<dbReference type="Pfam" id="PF00781">
    <property type="entry name" value="DAGK_cat"/>
    <property type="match status" value="1"/>
</dbReference>
<dbReference type="InterPro" id="IPR017438">
    <property type="entry name" value="ATP-NAD_kinase_N"/>
</dbReference>
<dbReference type="GO" id="GO:0016301">
    <property type="term" value="F:kinase activity"/>
    <property type="evidence" value="ECO:0007669"/>
    <property type="project" value="UniProtKB-KW"/>
</dbReference>
<dbReference type="Pfam" id="PF19279">
    <property type="entry name" value="YegS_C"/>
    <property type="match status" value="1"/>
</dbReference>
<keyword evidence="15" id="KW-1185">Reference proteome</keyword>
<dbReference type="GO" id="GO:0005524">
    <property type="term" value="F:ATP binding"/>
    <property type="evidence" value="ECO:0007669"/>
    <property type="project" value="UniProtKB-KW"/>
</dbReference>
<dbReference type="GO" id="GO:0005886">
    <property type="term" value="C:plasma membrane"/>
    <property type="evidence" value="ECO:0007669"/>
    <property type="project" value="TreeGrafter"/>
</dbReference>
<keyword evidence="7" id="KW-0067">ATP-binding</keyword>
<proteinExistence type="predicted"/>
<dbReference type="PROSITE" id="PS50146">
    <property type="entry name" value="DAGK"/>
    <property type="match status" value="1"/>
</dbReference>
<evidence type="ECO:0000256" key="10">
    <source>
        <dbReference type="ARBA" id="ARBA00023209"/>
    </source>
</evidence>
<dbReference type="InterPro" id="IPR045540">
    <property type="entry name" value="YegS/DAGK_C"/>
</dbReference>
<keyword evidence="6 14" id="KW-0418">Kinase</keyword>
<feature type="region of interest" description="Disordered" evidence="12">
    <location>
        <begin position="1"/>
        <end position="63"/>
    </location>
</feature>
<keyword evidence="10" id="KW-0594">Phospholipid biosynthesis</keyword>
<keyword evidence="3" id="KW-0808">Transferase</keyword>
<dbReference type="EMBL" id="JACOMF010000013">
    <property type="protein sequence ID" value="MBC4016178.1"/>
    <property type="molecule type" value="Genomic_DNA"/>
</dbReference>
<evidence type="ECO:0000256" key="12">
    <source>
        <dbReference type="SAM" id="MobiDB-lite"/>
    </source>
</evidence>
<evidence type="ECO:0000256" key="2">
    <source>
        <dbReference type="ARBA" id="ARBA00022516"/>
    </source>
</evidence>
<dbReference type="GO" id="GO:0046872">
    <property type="term" value="F:metal ion binding"/>
    <property type="evidence" value="ECO:0007669"/>
    <property type="project" value="UniProtKB-KW"/>
</dbReference>
<dbReference type="InterPro" id="IPR005218">
    <property type="entry name" value="Diacylglycerol/lipid_kinase"/>
</dbReference>
<accession>A0A9X0QZP7</accession>
<dbReference type="GO" id="GO:0008654">
    <property type="term" value="P:phospholipid biosynthetic process"/>
    <property type="evidence" value="ECO:0007669"/>
    <property type="project" value="UniProtKB-KW"/>
</dbReference>
<dbReference type="Gene3D" id="3.40.50.10330">
    <property type="entry name" value="Probable inorganic polyphosphate/atp-NAD kinase, domain 1"/>
    <property type="match status" value="1"/>
</dbReference>
<feature type="compositionally biased region" description="Low complexity" evidence="12">
    <location>
        <begin position="1"/>
        <end position="21"/>
    </location>
</feature>
<keyword evidence="5" id="KW-0547">Nucleotide-binding</keyword>
<keyword evidence="9" id="KW-0443">Lipid metabolism</keyword>
<keyword evidence="8" id="KW-0460">Magnesium</keyword>
<dbReference type="InterPro" id="IPR016064">
    <property type="entry name" value="NAD/diacylglycerol_kinase_sf"/>
</dbReference>
<evidence type="ECO:0000256" key="1">
    <source>
        <dbReference type="ARBA" id="ARBA00001946"/>
    </source>
</evidence>
<organism evidence="14 15">
    <name type="scientific">Siccirubricoccus deserti</name>
    <dbReference type="NCBI Taxonomy" id="2013562"/>
    <lineage>
        <taxon>Bacteria</taxon>
        <taxon>Pseudomonadati</taxon>
        <taxon>Pseudomonadota</taxon>
        <taxon>Alphaproteobacteria</taxon>
        <taxon>Acetobacterales</taxon>
        <taxon>Roseomonadaceae</taxon>
        <taxon>Siccirubricoccus</taxon>
    </lineage>
</organism>
<dbReference type="NCBIfam" id="NF009604">
    <property type="entry name" value="PRK13057.1"/>
    <property type="match status" value="1"/>
</dbReference>
<evidence type="ECO:0000256" key="9">
    <source>
        <dbReference type="ARBA" id="ARBA00023098"/>
    </source>
</evidence>
<dbReference type="Proteomes" id="UP000600101">
    <property type="component" value="Unassembled WGS sequence"/>
</dbReference>
<evidence type="ECO:0000256" key="11">
    <source>
        <dbReference type="ARBA" id="ARBA00023264"/>
    </source>
</evidence>
<evidence type="ECO:0000313" key="15">
    <source>
        <dbReference type="Proteomes" id="UP000600101"/>
    </source>
</evidence>
<keyword evidence="2" id="KW-0444">Lipid biosynthesis</keyword>
<evidence type="ECO:0000256" key="7">
    <source>
        <dbReference type="ARBA" id="ARBA00022840"/>
    </source>
</evidence>
<dbReference type="SMART" id="SM00046">
    <property type="entry name" value="DAGKc"/>
    <property type="match status" value="1"/>
</dbReference>
<feature type="compositionally biased region" description="Basic and acidic residues" evidence="12">
    <location>
        <begin position="22"/>
        <end position="36"/>
    </location>
</feature>
<feature type="domain" description="DAGKc" evidence="13">
    <location>
        <begin position="66"/>
        <end position="195"/>
    </location>
</feature>
<evidence type="ECO:0000256" key="3">
    <source>
        <dbReference type="ARBA" id="ARBA00022679"/>
    </source>
</evidence>
<sequence>MVRLAAGQAEQQGKAEQPGGADRQRRQDRPLLDHPGSHVQHRPVTIPFGNPRRFRRLQPRNSGRRPTIASALLIVNRRARSGAGAAEEAQAALEAAGLTVLSFEPPERMSCAEAIIAGARAHPVDRVVLGGGDGTLNAAIPGLLELGLPFGILPLGTANDLARSLGIPFDIAAAARVIAEAAPRPLDLGEVNGHAFFNVASIGFSAELATELKAEAKRRFGTLGYAIAAFSLLRRARPFTAVLTHDGVVERVKTIQVSVGNGRHYGGGMTIAEDARPDDGVLDVYSLEVTHWWRLVALLPWLRRGTQGRWRDVRAFRTTALELHTRRPRPINTDGELTAWTPAVFRLRPAALRVFAPAP</sequence>
<evidence type="ECO:0000256" key="4">
    <source>
        <dbReference type="ARBA" id="ARBA00022723"/>
    </source>
</evidence>
<dbReference type="NCBIfam" id="TIGR00147">
    <property type="entry name" value="YegS/Rv2252/BmrU family lipid kinase"/>
    <property type="match status" value="1"/>
</dbReference>
<keyword evidence="4" id="KW-0479">Metal-binding</keyword>
<evidence type="ECO:0000313" key="14">
    <source>
        <dbReference type="EMBL" id="MBC4016178.1"/>
    </source>
</evidence>
<dbReference type="PANTHER" id="PTHR12358:SF106">
    <property type="entry name" value="LIPID KINASE YEGS"/>
    <property type="match status" value="1"/>
</dbReference>
<evidence type="ECO:0000259" key="13">
    <source>
        <dbReference type="PROSITE" id="PS50146"/>
    </source>
</evidence>
<dbReference type="AlphaFoldDB" id="A0A9X0QZP7"/>
<name>A0A9X0QZP7_9PROT</name>
<reference evidence="14" key="1">
    <citation type="submission" date="2020-08" db="EMBL/GenBank/DDBJ databases">
        <authorList>
            <person name="Hu Y."/>
            <person name="Nguyen S.V."/>
            <person name="Li F."/>
            <person name="Fanning S."/>
        </authorList>
    </citation>
    <scope>NUCLEOTIDE SEQUENCE</scope>
    <source>
        <strain evidence="14">SYSU D8009</strain>
    </source>
</reference>
<dbReference type="PANTHER" id="PTHR12358">
    <property type="entry name" value="SPHINGOSINE KINASE"/>
    <property type="match status" value="1"/>
</dbReference>
<dbReference type="Gene3D" id="2.60.200.40">
    <property type="match status" value="1"/>
</dbReference>
<dbReference type="InterPro" id="IPR001206">
    <property type="entry name" value="Diacylglycerol_kinase_cat_dom"/>
</dbReference>
<comment type="caution">
    <text evidence="14">The sequence shown here is derived from an EMBL/GenBank/DDBJ whole genome shotgun (WGS) entry which is preliminary data.</text>
</comment>
<evidence type="ECO:0000256" key="6">
    <source>
        <dbReference type="ARBA" id="ARBA00022777"/>
    </source>
</evidence>
<dbReference type="InterPro" id="IPR050187">
    <property type="entry name" value="Lipid_Phosphate_FormReg"/>
</dbReference>
<evidence type="ECO:0000256" key="5">
    <source>
        <dbReference type="ARBA" id="ARBA00022741"/>
    </source>
</evidence>
<evidence type="ECO:0000256" key="8">
    <source>
        <dbReference type="ARBA" id="ARBA00022842"/>
    </source>
</evidence>
<protein>
    <submittedName>
        <fullName evidence="14">Lipid kinase</fullName>
    </submittedName>
</protein>
<gene>
    <name evidence="14" type="ORF">H7965_12690</name>
</gene>
<dbReference type="SUPFAM" id="SSF111331">
    <property type="entry name" value="NAD kinase/diacylglycerol kinase-like"/>
    <property type="match status" value="1"/>
</dbReference>
<keyword evidence="11" id="KW-1208">Phospholipid metabolism</keyword>
<comment type="cofactor">
    <cofactor evidence="1">
        <name>Mg(2+)</name>
        <dbReference type="ChEBI" id="CHEBI:18420"/>
    </cofactor>
</comment>